<feature type="non-terminal residue" evidence="1">
    <location>
        <position position="51"/>
    </location>
</feature>
<dbReference type="EMBL" id="QKWP01000047">
    <property type="protein sequence ID" value="RIB29070.1"/>
    <property type="molecule type" value="Genomic_DNA"/>
</dbReference>
<feature type="non-terminal residue" evidence="1">
    <location>
        <position position="1"/>
    </location>
</feature>
<sequence>TKKATYLTRSKKKSLFCKIPVLILTTLCSSEVNLQNKKKLILVQENRKNKQ</sequence>
<keyword evidence="2" id="KW-1185">Reference proteome</keyword>
<evidence type="ECO:0000313" key="2">
    <source>
        <dbReference type="Proteomes" id="UP000266673"/>
    </source>
</evidence>
<proteinExistence type="predicted"/>
<organism evidence="1 2">
    <name type="scientific">Gigaspora rosea</name>
    <dbReference type="NCBI Taxonomy" id="44941"/>
    <lineage>
        <taxon>Eukaryota</taxon>
        <taxon>Fungi</taxon>
        <taxon>Fungi incertae sedis</taxon>
        <taxon>Mucoromycota</taxon>
        <taxon>Glomeromycotina</taxon>
        <taxon>Glomeromycetes</taxon>
        <taxon>Diversisporales</taxon>
        <taxon>Gigasporaceae</taxon>
        <taxon>Gigaspora</taxon>
    </lineage>
</organism>
<accession>A0A397W2V3</accession>
<name>A0A397W2V3_9GLOM</name>
<gene>
    <name evidence="1" type="ORF">C2G38_2057662</name>
</gene>
<reference evidence="1 2" key="1">
    <citation type="submission" date="2018-06" db="EMBL/GenBank/DDBJ databases">
        <title>Comparative genomics reveals the genomic features of Rhizophagus irregularis, R. cerebriforme, R. diaphanum and Gigaspora rosea, and their symbiotic lifestyle signature.</title>
        <authorList>
            <person name="Morin E."/>
            <person name="San Clemente H."/>
            <person name="Chen E.C.H."/>
            <person name="De La Providencia I."/>
            <person name="Hainaut M."/>
            <person name="Kuo A."/>
            <person name="Kohler A."/>
            <person name="Murat C."/>
            <person name="Tang N."/>
            <person name="Roy S."/>
            <person name="Loubradou J."/>
            <person name="Henrissat B."/>
            <person name="Grigoriev I.V."/>
            <person name="Corradi N."/>
            <person name="Roux C."/>
            <person name="Martin F.M."/>
        </authorList>
    </citation>
    <scope>NUCLEOTIDE SEQUENCE [LARGE SCALE GENOMIC DNA]</scope>
    <source>
        <strain evidence="1 2">DAOM 194757</strain>
    </source>
</reference>
<evidence type="ECO:0000313" key="1">
    <source>
        <dbReference type="EMBL" id="RIB29070.1"/>
    </source>
</evidence>
<dbReference type="Proteomes" id="UP000266673">
    <property type="component" value="Unassembled WGS sequence"/>
</dbReference>
<dbReference type="AlphaFoldDB" id="A0A397W2V3"/>
<comment type="caution">
    <text evidence="1">The sequence shown here is derived from an EMBL/GenBank/DDBJ whole genome shotgun (WGS) entry which is preliminary data.</text>
</comment>
<protein>
    <submittedName>
        <fullName evidence="1">Uncharacterized protein</fullName>
    </submittedName>
</protein>